<dbReference type="AlphaFoldDB" id="A0A7R8WK34"/>
<dbReference type="Pfam" id="PF00106">
    <property type="entry name" value="adh_short"/>
    <property type="match status" value="1"/>
</dbReference>
<sequence length="293" mass="31704">MSGGEVSVTMQSGMGCFPEGPMLSQFSTVDDSETWRLVGDAADKWRGRVALVTGASGGIGASICRSLVESGMKVAGLARHLDVLEKLATSMEYNYGPGILLPVQCNIAKEEELMNAFKVVKEKWGGVDVLINNAGLAINENLLSCTGENLRYMMDVNVIGTCLATREAVASMRERNVDDGHIININSIAGHYIPPFSSAHFYCATKFALTSINEGLRRELRELKSKIRVTAISPGLTKTGFVKKFLGPEKAEEVFGGCDPLLPEDIAGAVVWAMSAPQRMEVNDILMRPTDKL</sequence>
<dbReference type="InterPro" id="IPR036291">
    <property type="entry name" value="NAD(P)-bd_dom_sf"/>
</dbReference>
<protein>
    <submittedName>
        <fullName evidence="4">Uncharacterized protein</fullName>
    </submittedName>
</protein>
<dbReference type="InterPro" id="IPR020904">
    <property type="entry name" value="Sc_DH/Rdtase_CS"/>
</dbReference>
<keyword evidence="2" id="KW-0560">Oxidoreductase</keyword>
<dbReference type="OrthoDB" id="6136459at2759"/>
<dbReference type="FunFam" id="3.40.50.720:FF:000047">
    <property type="entry name" value="NADP-dependent L-serine/L-allo-threonine dehydrogenase"/>
    <property type="match status" value="1"/>
</dbReference>
<evidence type="ECO:0000313" key="4">
    <source>
        <dbReference type="EMBL" id="CAD7230107.1"/>
    </source>
</evidence>
<gene>
    <name evidence="4" type="ORF">CTOB1V02_LOCUS7970</name>
</gene>
<proteinExistence type="inferred from homology"/>
<evidence type="ECO:0000256" key="2">
    <source>
        <dbReference type="ARBA" id="ARBA00023002"/>
    </source>
</evidence>
<dbReference type="PRINTS" id="PR00081">
    <property type="entry name" value="GDHRDH"/>
</dbReference>
<reference evidence="4" key="1">
    <citation type="submission" date="2020-11" db="EMBL/GenBank/DDBJ databases">
        <authorList>
            <person name="Tran Van P."/>
        </authorList>
    </citation>
    <scope>NUCLEOTIDE SEQUENCE</scope>
</reference>
<dbReference type="EMBL" id="OB662471">
    <property type="protein sequence ID" value="CAD7230107.1"/>
    <property type="molecule type" value="Genomic_DNA"/>
</dbReference>
<dbReference type="PROSITE" id="PS00061">
    <property type="entry name" value="ADH_SHORT"/>
    <property type="match status" value="1"/>
</dbReference>
<dbReference type="PANTHER" id="PTHR43115">
    <property type="entry name" value="DEHYDROGENASE/REDUCTASE SDR FAMILY MEMBER 11"/>
    <property type="match status" value="1"/>
</dbReference>
<dbReference type="InterPro" id="IPR002347">
    <property type="entry name" value="SDR_fam"/>
</dbReference>
<dbReference type="PANTHER" id="PTHR43115:SF4">
    <property type="entry name" value="DEHYDROGENASE_REDUCTASE SDR FAMILY MEMBER 11"/>
    <property type="match status" value="1"/>
</dbReference>
<dbReference type="PRINTS" id="PR00080">
    <property type="entry name" value="SDRFAMILY"/>
</dbReference>
<dbReference type="SUPFAM" id="SSF51735">
    <property type="entry name" value="NAD(P)-binding Rossmann-fold domains"/>
    <property type="match status" value="1"/>
</dbReference>
<organism evidence="4">
    <name type="scientific">Cyprideis torosa</name>
    <dbReference type="NCBI Taxonomy" id="163714"/>
    <lineage>
        <taxon>Eukaryota</taxon>
        <taxon>Metazoa</taxon>
        <taxon>Ecdysozoa</taxon>
        <taxon>Arthropoda</taxon>
        <taxon>Crustacea</taxon>
        <taxon>Oligostraca</taxon>
        <taxon>Ostracoda</taxon>
        <taxon>Podocopa</taxon>
        <taxon>Podocopida</taxon>
        <taxon>Cytherocopina</taxon>
        <taxon>Cytheroidea</taxon>
        <taxon>Cytherideidae</taxon>
        <taxon>Cyprideis</taxon>
    </lineage>
</organism>
<evidence type="ECO:0000256" key="1">
    <source>
        <dbReference type="ARBA" id="ARBA00006484"/>
    </source>
</evidence>
<comment type="similarity">
    <text evidence="1 3">Belongs to the short-chain dehydrogenases/reductases (SDR) family.</text>
</comment>
<name>A0A7R8WK34_9CRUS</name>
<dbReference type="GO" id="GO:0016616">
    <property type="term" value="F:oxidoreductase activity, acting on the CH-OH group of donors, NAD or NADP as acceptor"/>
    <property type="evidence" value="ECO:0007669"/>
    <property type="project" value="UniProtKB-ARBA"/>
</dbReference>
<dbReference type="Gene3D" id="3.40.50.720">
    <property type="entry name" value="NAD(P)-binding Rossmann-like Domain"/>
    <property type="match status" value="1"/>
</dbReference>
<accession>A0A7R8WK34</accession>
<evidence type="ECO:0000256" key="3">
    <source>
        <dbReference type="RuleBase" id="RU000363"/>
    </source>
</evidence>